<dbReference type="InParanoid" id="W3WI47"/>
<proteinExistence type="predicted"/>
<dbReference type="OrthoDB" id="3900342at2759"/>
<evidence type="ECO:0000256" key="3">
    <source>
        <dbReference type="ARBA" id="ARBA00022692"/>
    </source>
</evidence>
<dbReference type="OMA" id="YYWSFQL"/>
<evidence type="ECO:0000256" key="4">
    <source>
        <dbReference type="ARBA" id="ARBA00022989"/>
    </source>
</evidence>
<evidence type="ECO:0000256" key="2">
    <source>
        <dbReference type="ARBA" id="ARBA00022448"/>
    </source>
</evidence>
<keyword evidence="5 6" id="KW-0472">Membrane</keyword>
<feature type="transmembrane region" description="Helical" evidence="6">
    <location>
        <begin position="45"/>
        <end position="62"/>
    </location>
</feature>
<dbReference type="PIRSF" id="PIRSF006060">
    <property type="entry name" value="AA_transporter"/>
    <property type="match status" value="1"/>
</dbReference>
<dbReference type="GO" id="GO:0016020">
    <property type="term" value="C:membrane"/>
    <property type="evidence" value="ECO:0007669"/>
    <property type="project" value="UniProtKB-SubCell"/>
</dbReference>
<dbReference type="GO" id="GO:0022857">
    <property type="term" value="F:transmembrane transporter activity"/>
    <property type="evidence" value="ECO:0007669"/>
    <property type="project" value="InterPro"/>
</dbReference>
<evidence type="ECO:0000313" key="7">
    <source>
        <dbReference type="EMBL" id="ETS73563.1"/>
    </source>
</evidence>
<name>W3WI47_PESFW</name>
<reference evidence="8" key="1">
    <citation type="journal article" date="2015" name="BMC Genomics">
        <title>Genomic and transcriptomic analysis of the endophytic fungus Pestalotiopsis fici reveals its lifestyle and high potential for synthesis of natural products.</title>
        <authorList>
            <person name="Wang X."/>
            <person name="Zhang X."/>
            <person name="Liu L."/>
            <person name="Xiang M."/>
            <person name="Wang W."/>
            <person name="Sun X."/>
            <person name="Che Y."/>
            <person name="Guo L."/>
            <person name="Liu G."/>
            <person name="Guo L."/>
            <person name="Wang C."/>
            <person name="Yin W.B."/>
            <person name="Stadler M."/>
            <person name="Zhang X."/>
            <person name="Liu X."/>
        </authorList>
    </citation>
    <scope>NUCLEOTIDE SEQUENCE [LARGE SCALE GENOMIC DNA]</scope>
    <source>
        <strain evidence="8">W106-1 / CGMCC3.15140</strain>
    </source>
</reference>
<dbReference type="FunCoup" id="W3WI47">
    <property type="interactions" value="15"/>
</dbReference>
<protein>
    <recommendedName>
        <fullName evidence="9">Amino acid transporter</fullName>
    </recommendedName>
</protein>
<keyword evidence="8" id="KW-1185">Reference proteome</keyword>
<dbReference type="Proteomes" id="UP000030651">
    <property type="component" value="Unassembled WGS sequence"/>
</dbReference>
<gene>
    <name evidence="7" type="ORF">PFICI_14509</name>
</gene>
<dbReference type="HOGENOM" id="CLU_004495_5_0_1"/>
<feature type="transmembrane region" description="Helical" evidence="6">
    <location>
        <begin position="283"/>
        <end position="306"/>
    </location>
</feature>
<feature type="transmembrane region" description="Helical" evidence="6">
    <location>
        <begin position="131"/>
        <end position="159"/>
    </location>
</feature>
<dbReference type="GeneID" id="19279522"/>
<accession>W3WI47</accession>
<dbReference type="EMBL" id="KI912121">
    <property type="protein sequence ID" value="ETS73563.1"/>
    <property type="molecule type" value="Genomic_DNA"/>
</dbReference>
<dbReference type="Pfam" id="PF13520">
    <property type="entry name" value="AA_permease_2"/>
    <property type="match status" value="1"/>
</dbReference>
<dbReference type="eggNOG" id="KOG1289">
    <property type="taxonomic scope" value="Eukaryota"/>
</dbReference>
<dbReference type="PANTHER" id="PTHR45649">
    <property type="entry name" value="AMINO-ACID PERMEASE BAT1"/>
    <property type="match status" value="1"/>
</dbReference>
<feature type="transmembrane region" description="Helical" evidence="6">
    <location>
        <begin position="385"/>
        <end position="403"/>
    </location>
</feature>
<keyword evidence="3 6" id="KW-0812">Transmembrane</keyword>
<feature type="transmembrane region" description="Helical" evidence="6">
    <location>
        <begin position="482"/>
        <end position="502"/>
    </location>
</feature>
<feature type="transmembrane region" description="Helical" evidence="6">
    <location>
        <begin position="450"/>
        <end position="470"/>
    </location>
</feature>
<dbReference type="AlphaFoldDB" id="W3WI47"/>
<evidence type="ECO:0008006" key="9">
    <source>
        <dbReference type="Google" id="ProtNLM"/>
    </source>
</evidence>
<dbReference type="KEGG" id="pfy:PFICI_14509"/>
<keyword evidence="4 6" id="KW-1133">Transmembrane helix</keyword>
<evidence type="ECO:0000256" key="5">
    <source>
        <dbReference type="ARBA" id="ARBA00023136"/>
    </source>
</evidence>
<sequence>MASLEKAPSTEQQVSVGDVAVGETVDLQNLNALGYKAELRRNRSMFTLLFQSLAIAAIPYGFGSPLISAIYGGGQLSMFLGWIVVLILDEAVAVSLGELASRYPTSAGPYYWSFQLASTKYRKVLSFITGWTWLIGNWTITLSVNFGFASLIAACVSLYHPEFATEVTSWQLLLIFYALCIMTFFIVAYGNKLLPMVDTICAAFTAIAIFITLVCLSAKAEVGRNSPSFTLGGYDPTLSGWGNFSFLIGMLPAAYTFSAIGMISSMAEECGDPTVKLPKAISLCVPVGGIAGLFFIIPICATMPALSDIIANAPVGQALPYIYAVVMGTPGGGLGLTVLVLIITLFCSISITVAASRCTWAFARDEAIPFSSLWAKVDEKHGTPIWALALTTVVQMVLGLINLGSSSAFLAFVSVGVMALAASYGLPIAISMFHRRTEVSGARWKMPAAIGWTANILAIVWIVFEIILFSMPTVLPVTETSMNYAIVVFVGFMALSAIWYVLHAHKVYKGPPESDGLTVGN</sequence>
<dbReference type="InterPro" id="IPR002293">
    <property type="entry name" value="AA/rel_permease1"/>
</dbReference>
<feature type="transmembrane region" description="Helical" evidence="6">
    <location>
        <begin position="201"/>
        <end position="220"/>
    </location>
</feature>
<dbReference type="Gene3D" id="1.20.1740.10">
    <property type="entry name" value="Amino acid/polyamine transporter I"/>
    <property type="match status" value="1"/>
</dbReference>
<evidence type="ECO:0000256" key="1">
    <source>
        <dbReference type="ARBA" id="ARBA00004141"/>
    </source>
</evidence>
<feature type="transmembrane region" description="Helical" evidence="6">
    <location>
        <begin position="171"/>
        <end position="189"/>
    </location>
</feature>
<feature type="transmembrane region" description="Helical" evidence="6">
    <location>
        <begin position="409"/>
        <end position="430"/>
    </location>
</feature>
<keyword evidence="2" id="KW-0813">Transport</keyword>
<organism evidence="7 8">
    <name type="scientific">Pestalotiopsis fici (strain W106-1 / CGMCC3.15140)</name>
    <dbReference type="NCBI Taxonomy" id="1229662"/>
    <lineage>
        <taxon>Eukaryota</taxon>
        <taxon>Fungi</taxon>
        <taxon>Dikarya</taxon>
        <taxon>Ascomycota</taxon>
        <taxon>Pezizomycotina</taxon>
        <taxon>Sordariomycetes</taxon>
        <taxon>Xylariomycetidae</taxon>
        <taxon>Amphisphaeriales</taxon>
        <taxon>Sporocadaceae</taxon>
        <taxon>Pestalotiopsis</taxon>
    </lineage>
</organism>
<evidence type="ECO:0000313" key="8">
    <source>
        <dbReference type="Proteomes" id="UP000030651"/>
    </source>
</evidence>
<dbReference type="RefSeq" id="XP_007841281.1">
    <property type="nucleotide sequence ID" value="XM_007843090.1"/>
</dbReference>
<feature type="transmembrane region" description="Helical" evidence="6">
    <location>
        <begin position="240"/>
        <end position="263"/>
    </location>
</feature>
<evidence type="ECO:0000256" key="6">
    <source>
        <dbReference type="SAM" id="Phobius"/>
    </source>
</evidence>
<feature type="transmembrane region" description="Helical" evidence="6">
    <location>
        <begin position="321"/>
        <end position="347"/>
    </location>
</feature>
<comment type="subcellular location">
    <subcellularLocation>
        <location evidence="1">Membrane</location>
        <topology evidence="1">Multi-pass membrane protein</topology>
    </subcellularLocation>
</comment>
<dbReference type="PANTHER" id="PTHR45649:SF28">
    <property type="entry name" value="TRANSPORTER, PUTATIVE (EUROFUNG)-RELATED"/>
    <property type="match status" value="1"/>
</dbReference>